<comment type="caution">
    <text evidence="2">The sequence shown here is derived from an EMBL/GenBank/DDBJ whole genome shotgun (WGS) entry which is preliminary data.</text>
</comment>
<proteinExistence type="predicted"/>
<evidence type="ECO:0000256" key="1">
    <source>
        <dbReference type="SAM" id="MobiDB-lite"/>
    </source>
</evidence>
<evidence type="ECO:0000313" key="3">
    <source>
        <dbReference type="Proteomes" id="UP001499841"/>
    </source>
</evidence>
<sequence>MRLLRHRHQAGGAPGSGDHHKEIVSPDGWRGWFADEADSEAEMKEPVGEAASDEAGSAGAGDEDPFRGEEGVTKRCELLLLDLATGGGEFGDNRGQRR</sequence>
<protein>
    <recommendedName>
        <fullName evidence="4">DUF3027 domain-containing protein</fullName>
    </recommendedName>
</protein>
<gene>
    <name evidence="2" type="ORF">GCM10022262_40900</name>
</gene>
<keyword evidence="3" id="KW-1185">Reference proteome</keyword>
<dbReference type="Proteomes" id="UP001499841">
    <property type="component" value="Unassembled WGS sequence"/>
</dbReference>
<feature type="compositionally biased region" description="Low complexity" evidence="1">
    <location>
        <begin position="48"/>
        <end position="57"/>
    </location>
</feature>
<accession>A0ABP6UN00</accession>
<evidence type="ECO:0008006" key="4">
    <source>
        <dbReference type="Google" id="ProtNLM"/>
    </source>
</evidence>
<name>A0ABP6UN00_9MICO</name>
<feature type="region of interest" description="Disordered" evidence="1">
    <location>
        <begin position="1"/>
        <end position="70"/>
    </location>
</feature>
<organism evidence="2 3">
    <name type="scientific">Georgenia daeguensis</name>
    <dbReference type="NCBI Taxonomy" id="908355"/>
    <lineage>
        <taxon>Bacteria</taxon>
        <taxon>Bacillati</taxon>
        <taxon>Actinomycetota</taxon>
        <taxon>Actinomycetes</taxon>
        <taxon>Micrococcales</taxon>
        <taxon>Bogoriellaceae</taxon>
        <taxon>Georgenia</taxon>
    </lineage>
</organism>
<dbReference type="EMBL" id="BAABBA010000039">
    <property type="protein sequence ID" value="GAA3512740.1"/>
    <property type="molecule type" value="Genomic_DNA"/>
</dbReference>
<evidence type="ECO:0000313" key="2">
    <source>
        <dbReference type="EMBL" id="GAA3512740.1"/>
    </source>
</evidence>
<reference evidence="3" key="1">
    <citation type="journal article" date="2019" name="Int. J. Syst. Evol. Microbiol.">
        <title>The Global Catalogue of Microorganisms (GCM) 10K type strain sequencing project: providing services to taxonomists for standard genome sequencing and annotation.</title>
        <authorList>
            <consortium name="The Broad Institute Genomics Platform"/>
            <consortium name="The Broad Institute Genome Sequencing Center for Infectious Disease"/>
            <person name="Wu L."/>
            <person name="Ma J."/>
        </authorList>
    </citation>
    <scope>NUCLEOTIDE SEQUENCE [LARGE SCALE GENOMIC DNA]</scope>
    <source>
        <strain evidence="3">JCM 17459</strain>
    </source>
</reference>